<gene>
    <name evidence="6" type="ORF">CHL78_015035</name>
</gene>
<organism evidence="6 7">
    <name type="scientific">Romboutsia weinsteinii</name>
    <dbReference type="NCBI Taxonomy" id="2020949"/>
    <lineage>
        <taxon>Bacteria</taxon>
        <taxon>Bacillati</taxon>
        <taxon>Bacillota</taxon>
        <taxon>Clostridia</taxon>
        <taxon>Peptostreptococcales</taxon>
        <taxon>Peptostreptococcaceae</taxon>
        <taxon>Romboutsia</taxon>
    </lineage>
</organism>
<dbReference type="InterPro" id="IPR037171">
    <property type="entry name" value="NagB/RpiA_transferase-like"/>
</dbReference>
<evidence type="ECO:0000313" key="6">
    <source>
        <dbReference type="EMBL" id="RDY26116.1"/>
    </source>
</evidence>
<feature type="binding site" evidence="4">
    <location>
        <position position="53"/>
    </location>
    <ligand>
        <name>substrate</name>
    </ligand>
</feature>
<proteinExistence type="inferred from homology"/>
<comment type="caution">
    <text evidence="6">The sequence shown here is derived from an EMBL/GenBank/DDBJ whole genome shotgun (WGS) entry which is preliminary data.</text>
</comment>
<keyword evidence="5" id="KW-0460">Magnesium</keyword>
<dbReference type="GO" id="GO:0030272">
    <property type="term" value="F:5-formyltetrahydrofolate cyclo-ligase activity"/>
    <property type="evidence" value="ECO:0007669"/>
    <property type="project" value="UniProtKB-EC"/>
</dbReference>
<comment type="cofactor">
    <cofactor evidence="5">
        <name>Mg(2+)</name>
        <dbReference type="ChEBI" id="CHEBI:18420"/>
    </cofactor>
</comment>
<comment type="similarity">
    <text evidence="1 5">Belongs to the 5-formyltetrahydrofolate cyclo-ligase family.</text>
</comment>
<keyword evidence="6" id="KW-0436">Ligase</keyword>
<dbReference type="GO" id="GO:0035999">
    <property type="term" value="P:tetrahydrofolate interconversion"/>
    <property type="evidence" value="ECO:0007669"/>
    <property type="project" value="TreeGrafter"/>
</dbReference>
<keyword evidence="3 4" id="KW-0067">ATP-binding</keyword>
<evidence type="ECO:0000256" key="2">
    <source>
        <dbReference type="ARBA" id="ARBA00022741"/>
    </source>
</evidence>
<dbReference type="PIRSF" id="PIRSF006806">
    <property type="entry name" value="FTHF_cligase"/>
    <property type="match status" value="1"/>
</dbReference>
<feature type="binding site" evidence="4">
    <location>
        <position position="48"/>
    </location>
    <ligand>
        <name>substrate</name>
    </ligand>
</feature>
<reference evidence="6 7" key="1">
    <citation type="journal article" date="2017" name="Genome Announc.">
        <title>Draft Genome Sequence of Romboutsia weinsteinii sp. nov. Strain CCRI-19649(T) Isolated from Surface Water.</title>
        <authorList>
            <person name="Maheux A.F."/>
            <person name="Boudreau D.K."/>
            <person name="Berube E."/>
            <person name="Boissinot M."/>
            <person name="Cantin P."/>
            <person name="Raymond F."/>
            <person name="Corbeil J."/>
            <person name="Omar R.F."/>
            <person name="Bergeron M.G."/>
        </authorList>
    </citation>
    <scope>NUCLEOTIDE SEQUENCE [LARGE SCALE GENOMIC DNA]</scope>
    <source>
        <strain evidence="6 7">CCRI-19649</strain>
    </source>
</reference>
<dbReference type="RefSeq" id="WP_094366892.1">
    <property type="nucleotide sequence ID" value="NZ_NOJY02000035.1"/>
</dbReference>
<feature type="binding site" evidence="4">
    <location>
        <begin position="2"/>
        <end position="6"/>
    </location>
    <ligand>
        <name>ATP</name>
        <dbReference type="ChEBI" id="CHEBI:30616"/>
    </ligand>
</feature>
<dbReference type="OrthoDB" id="9801938at2"/>
<dbReference type="EC" id="6.3.3.2" evidence="5"/>
<name>A0A371J0C0_9FIRM</name>
<evidence type="ECO:0000256" key="4">
    <source>
        <dbReference type="PIRSR" id="PIRSR006806-1"/>
    </source>
</evidence>
<protein>
    <recommendedName>
        <fullName evidence="5">5-formyltetrahydrofolate cyclo-ligase</fullName>
        <ecNumber evidence="5">6.3.3.2</ecNumber>
    </recommendedName>
</protein>
<dbReference type="Proteomes" id="UP000215694">
    <property type="component" value="Unassembled WGS sequence"/>
</dbReference>
<keyword evidence="2 4" id="KW-0547">Nucleotide-binding</keyword>
<dbReference type="GO" id="GO:0009396">
    <property type="term" value="P:folic acid-containing compound biosynthetic process"/>
    <property type="evidence" value="ECO:0007669"/>
    <property type="project" value="TreeGrafter"/>
</dbReference>
<dbReference type="NCBIfam" id="TIGR02727">
    <property type="entry name" value="MTHFS_bact"/>
    <property type="match status" value="1"/>
</dbReference>
<dbReference type="GO" id="GO:0005524">
    <property type="term" value="F:ATP binding"/>
    <property type="evidence" value="ECO:0007669"/>
    <property type="project" value="UniProtKB-KW"/>
</dbReference>
<dbReference type="EMBL" id="NOJY02000035">
    <property type="protein sequence ID" value="RDY26116.1"/>
    <property type="molecule type" value="Genomic_DNA"/>
</dbReference>
<accession>A0A371J0C0</accession>
<evidence type="ECO:0000256" key="5">
    <source>
        <dbReference type="RuleBase" id="RU361279"/>
    </source>
</evidence>
<keyword evidence="5" id="KW-0479">Metal-binding</keyword>
<dbReference type="Gene3D" id="3.40.50.10420">
    <property type="entry name" value="NagB/RpiA/CoA transferase-like"/>
    <property type="match status" value="1"/>
</dbReference>
<keyword evidence="7" id="KW-1185">Reference proteome</keyword>
<dbReference type="InterPro" id="IPR024185">
    <property type="entry name" value="FTHF_cligase-like_sf"/>
</dbReference>
<dbReference type="PANTHER" id="PTHR23407">
    <property type="entry name" value="ATPASE INHIBITOR/5-FORMYLTETRAHYDROFOLATE CYCLO-LIGASE"/>
    <property type="match status" value="1"/>
</dbReference>
<dbReference type="GO" id="GO:0046872">
    <property type="term" value="F:metal ion binding"/>
    <property type="evidence" value="ECO:0007669"/>
    <property type="project" value="UniProtKB-KW"/>
</dbReference>
<feature type="binding site" evidence="4">
    <location>
        <begin position="133"/>
        <end position="141"/>
    </location>
    <ligand>
        <name>ATP</name>
        <dbReference type="ChEBI" id="CHEBI:30616"/>
    </ligand>
</feature>
<dbReference type="InterPro" id="IPR002698">
    <property type="entry name" value="FTHF_cligase"/>
</dbReference>
<evidence type="ECO:0000256" key="3">
    <source>
        <dbReference type="ARBA" id="ARBA00022840"/>
    </source>
</evidence>
<dbReference type="AlphaFoldDB" id="A0A371J0C0"/>
<dbReference type="SUPFAM" id="SSF100950">
    <property type="entry name" value="NagB/RpiA/CoA transferase-like"/>
    <property type="match status" value="1"/>
</dbReference>
<dbReference type="Pfam" id="PF01812">
    <property type="entry name" value="5-FTHF_cyc-lig"/>
    <property type="match status" value="1"/>
</dbReference>
<dbReference type="PANTHER" id="PTHR23407:SF1">
    <property type="entry name" value="5-FORMYLTETRAHYDROFOLATE CYCLO-LIGASE"/>
    <property type="match status" value="1"/>
</dbReference>
<evidence type="ECO:0000313" key="7">
    <source>
        <dbReference type="Proteomes" id="UP000215694"/>
    </source>
</evidence>
<sequence length="190" mass="21778">MKKEFRKKVIDVRQSQCVDFISTRSDIITDKLLSMDCIKNAHSIMLYLDFNNEVQTNNLINKLLSLKKIVSSPVTYKKDRKLVPTQITDLKKDIQLGVYGIREPNPNYSRSIPVEDLDIVIVPAVAYDLNCYRLGYGGGFYDRFLENLRPDTITIGIAFDLQIFDSIPKDPHDAQLDYIVTESKLITSIK</sequence>
<comment type="catalytic activity">
    <reaction evidence="5">
        <text>(6S)-5-formyl-5,6,7,8-tetrahydrofolate + ATP = (6R)-5,10-methenyltetrahydrofolate + ADP + phosphate</text>
        <dbReference type="Rhea" id="RHEA:10488"/>
        <dbReference type="ChEBI" id="CHEBI:30616"/>
        <dbReference type="ChEBI" id="CHEBI:43474"/>
        <dbReference type="ChEBI" id="CHEBI:57455"/>
        <dbReference type="ChEBI" id="CHEBI:57457"/>
        <dbReference type="ChEBI" id="CHEBI:456216"/>
        <dbReference type="EC" id="6.3.3.2"/>
    </reaction>
</comment>
<evidence type="ECO:0000256" key="1">
    <source>
        <dbReference type="ARBA" id="ARBA00010638"/>
    </source>
</evidence>